<sequence>MASRDSSASWLAQADADLEAARANAEQERHALACFLAHETAVKAVKGFLYKKGAEMVWGGHLSDLCEDAMAFDPSFDFVKSVGALLDKHALGARNPDAVGGAVPAQIYDANDSGHSIEIASEVLETVRQKILGDDV</sequence>
<dbReference type="Proteomes" id="UP001219901">
    <property type="component" value="Chromosome"/>
</dbReference>
<evidence type="ECO:0000313" key="4">
    <source>
        <dbReference type="Proteomes" id="UP001219901"/>
    </source>
</evidence>
<accession>A0AAJ6CU12</accession>
<dbReference type="EMBL" id="WMBE01000003">
    <property type="protein sequence ID" value="MDG0867461.1"/>
    <property type="molecule type" value="Genomic_DNA"/>
</dbReference>
<feature type="domain" description="HEPN" evidence="1">
    <location>
        <begin position="11"/>
        <end position="123"/>
    </location>
</feature>
<keyword evidence="4" id="KW-1185">Reference proteome</keyword>
<dbReference type="EMBL" id="CP046147">
    <property type="protein sequence ID" value="WFG40162.1"/>
    <property type="molecule type" value="Genomic_DNA"/>
</dbReference>
<reference evidence="3" key="2">
    <citation type="journal article" date="2023" name="Nat. Commun.">
        <title>Cultivation of marine bacteria of the SAR202 clade.</title>
        <authorList>
            <person name="Lim Y."/>
            <person name="Seo J.H."/>
            <person name="Giovannoni S.J."/>
            <person name="Kang I."/>
            <person name="Cho J.C."/>
        </authorList>
    </citation>
    <scope>NUCLEOTIDE SEQUENCE</scope>
    <source>
        <strain evidence="3">JH1073</strain>
    </source>
</reference>
<dbReference type="Gene3D" id="1.20.120.330">
    <property type="entry name" value="Nucleotidyltransferases domain 2"/>
    <property type="match status" value="1"/>
</dbReference>
<dbReference type="Pfam" id="PF05168">
    <property type="entry name" value="HEPN"/>
    <property type="match status" value="1"/>
</dbReference>
<dbReference type="Proteomes" id="UP001321249">
    <property type="component" value="Unassembled WGS sequence"/>
</dbReference>
<dbReference type="RefSeq" id="WP_342825849.1">
    <property type="nucleotide sequence ID" value="NZ_CP046146.1"/>
</dbReference>
<organism evidence="3 4">
    <name type="scientific">Candidatus Lucifugimonas marina</name>
    <dbReference type="NCBI Taxonomy" id="3038979"/>
    <lineage>
        <taxon>Bacteria</taxon>
        <taxon>Bacillati</taxon>
        <taxon>Chloroflexota</taxon>
        <taxon>Dehalococcoidia</taxon>
        <taxon>SAR202 cluster</taxon>
        <taxon>Candidatus Lucifugimonadales</taxon>
        <taxon>Candidatus Lucifugimonadaceae</taxon>
        <taxon>Candidatus Lucifugimonas</taxon>
    </lineage>
</organism>
<gene>
    <name evidence="2" type="ORF">GKO46_10335</name>
    <name evidence="3" type="ORF">GKO48_11205</name>
</gene>
<dbReference type="SMART" id="SM00748">
    <property type="entry name" value="HEPN"/>
    <property type="match status" value="1"/>
</dbReference>
<dbReference type="InterPro" id="IPR007842">
    <property type="entry name" value="HEPN_dom"/>
</dbReference>
<evidence type="ECO:0000313" key="3">
    <source>
        <dbReference type="EMBL" id="WFG40162.1"/>
    </source>
</evidence>
<proteinExistence type="predicted"/>
<dbReference type="SUPFAM" id="SSF81593">
    <property type="entry name" value="Nucleotidyltransferase substrate binding subunit/domain"/>
    <property type="match status" value="1"/>
</dbReference>
<reference evidence="4 5" key="1">
    <citation type="submission" date="2019-11" db="EMBL/GenBank/DDBJ databases">
        <authorList>
            <person name="Cho J.-C."/>
        </authorList>
    </citation>
    <scope>NUCLEOTIDE SEQUENCE [LARGE SCALE GENOMIC DNA]</scope>
    <source>
        <strain evidence="3 4">JH1073</strain>
        <strain evidence="2 5">JH702</strain>
    </source>
</reference>
<evidence type="ECO:0000313" key="2">
    <source>
        <dbReference type="EMBL" id="MDG0867461.1"/>
    </source>
</evidence>
<evidence type="ECO:0000259" key="1">
    <source>
        <dbReference type="SMART" id="SM00748"/>
    </source>
</evidence>
<dbReference type="AlphaFoldDB" id="A0AAJ6CU12"/>
<evidence type="ECO:0000313" key="5">
    <source>
        <dbReference type="Proteomes" id="UP001321249"/>
    </source>
</evidence>
<protein>
    <submittedName>
        <fullName evidence="3">HEPN domain-containing protein</fullName>
    </submittedName>
</protein>
<reference evidence="4" key="3">
    <citation type="submission" date="2023-06" db="EMBL/GenBank/DDBJ databases">
        <title>Pangenomics reveal diversification of enzyme families and niche specialization in globally abundant SAR202 bacteria.</title>
        <authorList>
            <person name="Saw J.H.W."/>
        </authorList>
    </citation>
    <scope>NUCLEOTIDE SEQUENCE [LARGE SCALE GENOMIC DNA]</scope>
    <source>
        <strain evidence="4">JH1073</strain>
    </source>
</reference>
<name>A0AAJ6CU12_9CHLR</name>